<evidence type="ECO:0000313" key="4">
    <source>
        <dbReference type="Proteomes" id="UP001432027"/>
    </source>
</evidence>
<dbReference type="Proteomes" id="UP001432027">
    <property type="component" value="Unassembled WGS sequence"/>
</dbReference>
<feature type="signal peptide" evidence="2">
    <location>
        <begin position="1"/>
        <end position="17"/>
    </location>
</feature>
<dbReference type="EMBL" id="BTSX01000006">
    <property type="protein sequence ID" value="GMT03498.1"/>
    <property type="molecule type" value="Genomic_DNA"/>
</dbReference>
<name>A0AAV5UA06_9BILA</name>
<gene>
    <name evidence="3" type="ORF">PENTCL1PPCAC_25672</name>
</gene>
<dbReference type="AlphaFoldDB" id="A0AAV5UA06"/>
<sequence length="124" mass="13337">MKFLLLLLVCTTAAVHAKPSSPLDDLMTATGLSLQQLRDLLSSQIGLPAVPLPVSASSEETVDGTPEPSSEEQEEVSPQPSNPRSGNRREGRGGNGEKGVRRERAFTRDPETSTFYVPSIFDLA</sequence>
<feature type="compositionally biased region" description="Basic and acidic residues" evidence="1">
    <location>
        <begin position="98"/>
        <end position="111"/>
    </location>
</feature>
<evidence type="ECO:0000256" key="1">
    <source>
        <dbReference type="SAM" id="MobiDB-lite"/>
    </source>
</evidence>
<keyword evidence="4" id="KW-1185">Reference proteome</keyword>
<feature type="compositionally biased region" description="Low complexity" evidence="1">
    <location>
        <begin position="76"/>
        <end position="85"/>
    </location>
</feature>
<organism evidence="3 4">
    <name type="scientific">Pristionchus entomophagus</name>
    <dbReference type="NCBI Taxonomy" id="358040"/>
    <lineage>
        <taxon>Eukaryota</taxon>
        <taxon>Metazoa</taxon>
        <taxon>Ecdysozoa</taxon>
        <taxon>Nematoda</taxon>
        <taxon>Chromadorea</taxon>
        <taxon>Rhabditida</taxon>
        <taxon>Rhabditina</taxon>
        <taxon>Diplogasteromorpha</taxon>
        <taxon>Diplogasteroidea</taxon>
        <taxon>Neodiplogasteridae</taxon>
        <taxon>Pristionchus</taxon>
    </lineage>
</organism>
<comment type="caution">
    <text evidence="3">The sequence shown here is derived from an EMBL/GenBank/DDBJ whole genome shotgun (WGS) entry which is preliminary data.</text>
</comment>
<feature type="chain" id="PRO_5043618936" evidence="2">
    <location>
        <begin position="18"/>
        <end position="124"/>
    </location>
</feature>
<evidence type="ECO:0000313" key="3">
    <source>
        <dbReference type="EMBL" id="GMT03498.1"/>
    </source>
</evidence>
<protein>
    <submittedName>
        <fullName evidence="3">Uncharacterized protein</fullName>
    </submittedName>
</protein>
<evidence type="ECO:0000256" key="2">
    <source>
        <dbReference type="SAM" id="SignalP"/>
    </source>
</evidence>
<feature type="region of interest" description="Disordered" evidence="1">
    <location>
        <begin position="51"/>
        <end position="124"/>
    </location>
</feature>
<accession>A0AAV5UA06</accession>
<keyword evidence="2" id="KW-0732">Signal</keyword>
<reference evidence="3" key="1">
    <citation type="submission" date="2023-10" db="EMBL/GenBank/DDBJ databases">
        <title>Genome assembly of Pristionchus species.</title>
        <authorList>
            <person name="Yoshida K."/>
            <person name="Sommer R.J."/>
        </authorList>
    </citation>
    <scope>NUCLEOTIDE SEQUENCE</scope>
    <source>
        <strain evidence="3">RS0144</strain>
    </source>
</reference>
<proteinExistence type="predicted"/>